<comment type="caution">
    <text evidence="1">The sequence shown here is derived from an EMBL/GenBank/DDBJ whole genome shotgun (WGS) entry which is preliminary data.</text>
</comment>
<organism evidence="1 2">
    <name type="scientific">Smallanthus sonchifolius</name>
    <dbReference type="NCBI Taxonomy" id="185202"/>
    <lineage>
        <taxon>Eukaryota</taxon>
        <taxon>Viridiplantae</taxon>
        <taxon>Streptophyta</taxon>
        <taxon>Embryophyta</taxon>
        <taxon>Tracheophyta</taxon>
        <taxon>Spermatophyta</taxon>
        <taxon>Magnoliopsida</taxon>
        <taxon>eudicotyledons</taxon>
        <taxon>Gunneridae</taxon>
        <taxon>Pentapetalae</taxon>
        <taxon>asterids</taxon>
        <taxon>campanulids</taxon>
        <taxon>Asterales</taxon>
        <taxon>Asteraceae</taxon>
        <taxon>Asteroideae</taxon>
        <taxon>Heliantheae alliance</taxon>
        <taxon>Millerieae</taxon>
        <taxon>Smallanthus</taxon>
    </lineage>
</organism>
<proteinExistence type="predicted"/>
<accession>A0ACB9JYA9</accession>
<protein>
    <submittedName>
        <fullName evidence="1">Uncharacterized protein</fullName>
    </submittedName>
</protein>
<reference evidence="1 2" key="2">
    <citation type="journal article" date="2022" name="Mol. Ecol. Resour.">
        <title>The genomes of chicory, endive, great burdock and yacon provide insights into Asteraceae paleo-polyploidization history and plant inulin production.</title>
        <authorList>
            <person name="Fan W."/>
            <person name="Wang S."/>
            <person name="Wang H."/>
            <person name="Wang A."/>
            <person name="Jiang F."/>
            <person name="Liu H."/>
            <person name="Zhao H."/>
            <person name="Xu D."/>
            <person name="Zhang Y."/>
        </authorList>
    </citation>
    <scope>NUCLEOTIDE SEQUENCE [LARGE SCALE GENOMIC DNA]</scope>
    <source>
        <strain evidence="2">cv. Yunnan</strain>
        <tissue evidence="1">Leaves</tissue>
    </source>
</reference>
<gene>
    <name evidence="1" type="ORF">L1987_06484</name>
</gene>
<name>A0ACB9JYA9_9ASTR</name>
<evidence type="ECO:0000313" key="2">
    <source>
        <dbReference type="Proteomes" id="UP001056120"/>
    </source>
</evidence>
<evidence type="ECO:0000313" key="1">
    <source>
        <dbReference type="EMBL" id="KAI3825009.1"/>
    </source>
</evidence>
<sequence>MSYMRNGFVTNQPTSYLNLSGIPEGNDQFLASPAFLKMGNPSSSHLLSGDATWNFSSISNDNNNNNQSGYEFRNLMGFGAQTTMHFHGQQFSGGVVATTDGMMAALSSVRSASAGYSDYQKAMNHSDHNYDFQQETSSSNNS</sequence>
<keyword evidence="2" id="KW-1185">Reference proteome</keyword>
<dbReference type="Proteomes" id="UP001056120">
    <property type="component" value="Linkage Group LG02"/>
</dbReference>
<dbReference type="EMBL" id="CM042019">
    <property type="protein sequence ID" value="KAI3825009.1"/>
    <property type="molecule type" value="Genomic_DNA"/>
</dbReference>
<reference evidence="2" key="1">
    <citation type="journal article" date="2022" name="Mol. Ecol. Resour.">
        <title>The genomes of chicory, endive, great burdock and yacon provide insights into Asteraceae palaeo-polyploidization history and plant inulin production.</title>
        <authorList>
            <person name="Fan W."/>
            <person name="Wang S."/>
            <person name="Wang H."/>
            <person name="Wang A."/>
            <person name="Jiang F."/>
            <person name="Liu H."/>
            <person name="Zhao H."/>
            <person name="Xu D."/>
            <person name="Zhang Y."/>
        </authorList>
    </citation>
    <scope>NUCLEOTIDE SEQUENCE [LARGE SCALE GENOMIC DNA]</scope>
    <source>
        <strain evidence="2">cv. Yunnan</strain>
    </source>
</reference>